<dbReference type="Pfam" id="PF03717">
    <property type="entry name" value="PBP_dimer"/>
    <property type="match status" value="1"/>
</dbReference>
<dbReference type="GO" id="GO:0006508">
    <property type="term" value="P:proteolysis"/>
    <property type="evidence" value="ECO:0007669"/>
    <property type="project" value="UniProtKB-KW"/>
</dbReference>
<evidence type="ECO:0000256" key="15">
    <source>
        <dbReference type="ARBA" id="ARBA00023316"/>
    </source>
</evidence>
<evidence type="ECO:0000313" key="21">
    <source>
        <dbReference type="Proteomes" id="UP000238220"/>
    </source>
</evidence>
<dbReference type="PANTHER" id="PTHR30627">
    <property type="entry name" value="PEPTIDOGLYCAN D,D-TRANSPEPTIDASE"/>
    <property type="match status" value="1"/>
</dbReference>
<dbReference type="GO" id="GO:0000917">
    <property type="term" value="P:division septum assembly"/>
    <property type="evidence" value="ECO:0007669"/>
    <property type="project" value="UniProtKB-KW"/>
</dbReference>
<dbReference type="GO" id="GO:0008360">
    <property type="term" value="P:regulation of cell shape"/>
    <property type="evidence" value="ECO:0007669"/>
    <property type="project" value="UniProtKB-KW"/>
</dbReference>
<dbReference type="EC" id="3.4.16.4" evidence="16"/>
<dbReference type="InterPro" id="IPR037532">
    <property type="entry name" value="FtsI_transpept"/>
</dbReference>
<gene>
    <name evidence="16" type="primary">ftsI</name>
    <name evidence="20" type="ORF">C3942_09160</name>
</gene>
<sequence>MSGARPNPVAEPVAQWRRWLVLGLLSLGAATVVGRAFQLQVLERDFLRQEGNKRHIRTMLIPAHRGAITDRRGEPLALSAPVESLWAVPSALLDSPQHVTALAKLLNKNPRAFEKFLAQRKDRKFVYISDPLPPADAQRALSLKAPGVFSEPAYARYYPAGEVAGQIVGFTGRDGDGLEGIEKAQETLLSGKAGSRRVIRDRQGRVVDDTLESVAAASGKDVQLTIDLRIQYLAYRELKAAVAENKAKGGLIVVADSTTGEILAVASQPGFNPNNPPERRSSGTRNRAIVDSFEPGSTVKPLLVAQALELGVYQPTSMIDTTPGTYKVGALTVRDVHPQGVVDLAKMLAKSSNVGAAKVGLTIGAESVWSGYQRFGLGEPVYSGFPGESNPLLRHYSEWGQIATATASYGYGLSVNALHLVRAYAALANDGLMPHLRLVQNEQATPPQRAVSAQTARNVRKMLEGVVSPDGTGIRAAIPGYRVSAKTGTVRKVSETGGYHGDKHQSVFIGMVPAEHPRLVGLVMIDEPGAGAYYGGLVAGPVFSRVMQGAARQLQIPPDDMPPPPPRTMAQPGTASPVQLAQHGTLPPPSPEQAR</sequence>
<evidence type="ECO:0000313" key="20">
    <source>
        <dbReference type="EMBL" id="PPE74191.1"/>
    </source>
</evidence>
<evidence type="ECO:0000256" key="14">
    <source>
        <dbReference type="ARBA" id="ARBA00023306"/>
    </source>
</evidence>
<dbReference type="UniPathway" id="UPA00219"/>
<dbReference type="SUPFAM" id="SSF56519">
    <property type="entry name" value="Penicillin binding protein dimerisation domain"/>
    <property type="match status" value="1"/>
</dbReference>
<dbReference type="GO" id="GO:0009252">
    <property type="term" value="P:peptidoglycan biosynthetic process"/>
    <property type="evidence" value="ECO:0007669"/>
    <property type="project" value="UniProtKB-UniRule"/>
</dbReference>
<keyword evidence="12 16" id="KW-0472">Membrane</keyword>
<dbReference type="HAMAP" id="MF_02080">
    <property type="entry name" value="FtsI_transpept"/>
    <property type="match status" value="1"/>
</dbReference>
<keyword evidence="13 16" id="KW-0717">Septation</keyword>
<dbReference type="InterPro" id="IPR036138">
    <property type="entry name" value="PBP_dimer_sf"/>
</dbReference>
<comment type="similarity">
    <text evidence="16">Belongs to the transpeptidase family. FtsI subfamily.</text>
</comment>
<name>A0A2S5TGU7_9GAMM</name>
<dbReference type="Proteomes" id="UP000238220">
    <property type="component" value="Unassembled WGS sequence"/>
</dbReference>
<organism evidence="20 21">
    <name type="scientific">Solimonas fluminis</name>
    <dbReference type="NCBI Taxonomy" id="2086571"/>
    <lineage>
        <taxon>Bacteria</taxon>
        <taxon>Pseudomonadati</taxon>
        <taxon>Pseudomonadota</taxon>
        <taxon>Gammaproteobacteria</taxon>
        <taxon>Nevskiales</taxon>
        <taxon>Nevskiaceae</taxon>
        <taxon>Solimonas</taxon>
    </lineage>
</organism>
<dbReference type="InterPro" id="IPR050515">
    <property type="entry name" value="Beta-lactam/transpept"/>
</dbReference>
<dbReference type="Pfam" id="PF00905">
    <property type="entry name" value="Transpeptidase"/>
    <property type="match status" value="1"/>
</dbReference>
<proteinExistence type="inferred from homology"/>
<evidence type="ECO:0000259" key="18">
    <source>
        <dbReference type="Pfam" id="PF00905"/>
    </source>
</evidence>
<evidence type="ECO:0000256" key="9">
    <source>
        <dbReference type="ARBA" id="ARBA00022960"/>
    </source>
</evidence>
<evidence type="ECO:0000256" key="1">
    <source>
        <dbReference type="ARBA" id="ARBA00004370"/>
    </source>
</evidence>
<evidence type="ECO:0000256" key="6">
    <source>
        <dbReference type="ARBA" id="ARBA00022670"/>
    </source>
</evidence>
<dbReference type="GO" id="GO:0005886">
    <property type="term" value="C:plasma membrane"/>
    <property type="evidence" value="ECO:0007669"/>
    <property type="project" value="UniProtKB-UniRule"/>
</dbReference>
<comment type="catalytic activity">
    <reaction evidence="16">
        <text>Preferential cleavage: (Ac)2-L-Lys-D-Ala-|-D-Ala. Also transpeptidation of peptidyl-alanyl moieties that are N-acyl substituents of D-alanine.</text>
        <dbReference type="EC" id="3.4.16.4"/>
    </reaction>
</comment>
<dbReference type="OrthoDB" id="9789078at2"/>
<keyword evidence="6 16" id="KW-0645">Protease</keyword>
<keyword evidence="5 16" id="KW-0121">Carboxypeptidase</keyword>
<evidence type="ECO:0000256" key="13">
    <source>
        <dbReference type="ARBA" id="ARBA00023210"/>
    </source>
</evidence>
<protein>
    <recommendedName>
        <fullName evidence="16">Peptidoglycan D,D-transpeptidase FtsI</fullName>
        <ecNumber evidence="16">3.4.16.4</ecNumber>
    </recommendedName>
    <alternativeName>
        <fullName evidence="16">Penicillin-binding protein 3</fullName>
        <shortName evidence="16">PBP-3</shortName>
    </alternativeName>
</protein>
<comment type="subcellular location">
    <subcellularLocation>
        <location evidence="1">Membrane</location>
    </subcellularLocation>
</comment>
<keyword evidence="10 16" id="KW-0573">Peptidoglycan synthesis</keyword>
<dbReference type="InterPro" id="IPR005311">
    <property type="entry name" value="PBP_dimer"/>
</dbReference>
<evidence type="ECO:0000259" key="19">
    <source>
        <dbReference type="Pfam" id="PF03717"/>
    </source>
</evidence>
<evidence type="ECO:0000256" key="12">
    <source>
        <dbReference type="ARBA" id="ARBA00023136"/>
    </source>
</evidence>
<feature type="domain" description="Penicillin-binding protein dimerisation" evidence="19">
    <location>
        <begin position="61"/>
        <end position="208"/>
    </location>
</feature>
<keyword evidence="15 16" id="KW-0961">Cell wall biogenesis/degradation</keyword>
<evidence type="ECO:0000256" key="4">
    <source>
        <dbReference type="ARBA" id="ARBA00022618"/>
    </source>
</evidence>
<dbReference type="InterPro" id="IPR012338">
    <property type="entry name" value="Beta-lactam/transpept-like"/>
</dbReference>
<evidence type="ECO:0000256" key="8">
    <source>
        <dbReference type="ARBA" id="ARBA00022801"/>
    </source>
</evidence>
<dbReference type="Gene3D" id="3.30.450.330">
    <property type="match status" value="1"/>
</dbReference>
<dbReference type="GO" id="GO:0009002">
    <property type="term" value="F:serine-type D-Ala-D-Ala carboxypeptidase activity"/>
    <property type="evidence" value="ECO:0007669"/>
    <property type="project" value="UniProtKB-UniRule"/>
</dbReference>
<feature type="region of interest" description="Disordered" evidence="17">
    <location>
        <begin position="555"/>
        <end position="595"/>
    </location>
</feature>
<dbReference type="AlphaFoldDB" id="A0A2S5TGU7"/>
<keyword evidence="8 16" id="KW-0378">Hydrolase</keyword>
<keyword evidence="4 16" id="KW-0132">Cell division</keyword>
<comment type="function">
    <text evidence="16">Catalyzes cross-linking of the peptidoglycan cell wall at the division septum.</text>
</comment>
<dbReference type="InterPro" id="IPR001460">
    <property type="entry name" value="PCN-bd_Tpept"/>
</dbReference>
<comment type="caution">
    <text evidence="20">The sequence shown here is derived from an EMBL/GenBank/DDBJ whole genome shotgun (WGS) entry which is preliminary data.</text>
</comment>
<keyword evidence="7 16" id="KW-0812">Transmembrane</keyword>
<evidence type="ECO:0000256" key="16">
    <source>
        <dbReference type="HAMAP-Rule" id="MF_02080"/>
    </source>
</evidence>
<keyword evidence="3 16" id="KW-0997">Cell inner membrane</keyword>
<dbReference type="RefSeq" id="WP_104230079.1">
    <property type="nucleotide sequence ID" value="NZ_PSNW01000004.1"/>
</dbReference>
<feature type="compositionally biased region" description="Pro residues" evidence="17">
    <location>
        <begin position="586"/>
        <end position="595"/>
    </location>
</feature>
<feature type="active site" description="Acyl-ester intermediate" evidence="16">
    <location>
        <position position="297"/>
    </location>
</feature>
<dbReference type="GO" id="GO:0008658">
    <property type="term" value="F:penicillin binding"/>
    <property type="evidence" value="ECO:0007669"/>
    <property type="project" value="InterPro"/>
</dbReference>
<feature type="domain" description="Penicillin-binding protein transpeptidase" evidence="18">
    <location>
        <begin position="250"/>
        <end position="548"/>
    </location>
</feature>
<evidence type="ECO:0000256" key="5">
    <source>
        <dbReference type="ARBA" id="ARBA00022645"/>
    </source>
</evidence>
<evidence type="ECO:0000256" key="11">
    <source>
        <dbReference type="ARBA" id="ARBA00022989"/>
    </source>
</evidence>
<dbReference type="SUPFAM" id="SSF56601">
    <property type="entry name" value="beta-lactamase/transpeptidase-like"/>
    <property type="match status" value="1"/>
</dbReference>
<evidence type="ECO:0000256" key="7">
    <source>
        <dbReference type="ARBA" id="ARBA00022692"/>
    </source>
</evidence>
<comment type="pathway">
    <text evidence="16">Cell wall biogenesis; peptidoglycan biosynthesis.</text>
</comment>
<dbReference type="Gene3D" id="3.90.1310.10">
    <property type="entry name" value="Penicillin-binding protein 2a (Domain 2)"/>
    <property type="match status" value="1"/>
</dbReference>
<keyword evidence="14 16" id="KW-0131">Cell cycle</keyword>
<keyword evidence="11 16" id="KW-1133">Transmembrane helix</keyword>
<dbReference type="Gene3D" id="3.40.710.10">
    <property type="entry name" value="DD-peptidase/beta-lactamase superfamily"/>
    <property type="match status" value="1"/>
</dbReference>
<dbReference type="GO" id="GO:0043093">
    <property type="term" value="P:FtsZ-dependent cytokinesis"/>
    <property type="evidence" value="ECO:0007669"/>
    <property type="project" value="UniProtKB-UniRule"/>
</dbReference>
<evidence type="ECO:0000256" key="3">
    <source>
        <dbReference type="ARBA" id="ARBA00022519"/>
    </source>
</evidence>
<dbReference type="GO" id="GO:0008955">
    <property type="term" value="F:peptidoglycan glycosyltransferase activity"/>
    <property type="evidence" value="ECO:0007669"/>
    <property type="project" value="InterPro"/>
</dbReference>
<reference evidence="20 21" key="1">
    <citation type="submission" date="2018-02" db="EMBL/GenBank/DDBJ databases">
        <title>Genome sequencing of Solimonas sp. HR-BB.</title>
        <authorList>
            <person name="Lee Y."/>
            <person name="Jeon C.O."/>
        </authorList>
    </citation>
    <scope>NUCLEOTIDE SEQUENCE [LARGE SCALE GENOMIC DNA]</scope>
    <source>
        <strain evidence="20 21">HR-BB</strain>
    </source>
</reference>
<keyword evidence="21" id="KW-1185">Reference proteome</keyword>
<dbReference type="GO" id="GO:0071555">
    <property type="term" value="P:cell wall organization"/>
    <property type="evidence" value="ECO:0007669"/>
    <property type="project" value="UniProtKB-KW"/>
</dbReference>
<dbReference type="EMBL" id="PSNW01000004">
    <property type="protein sequence ID" value="PPE74191.1"/>
    <property type="molecule type" value="Genomic_DNA"/>
</dbReference>
<evidence type="ECO:0000256" key="17">
    <source>
        <dbReference type="SAM" id="MobiDB-lite"/>
    </source>
</evidence>
<accession>A0A2S5TGU7</accession>
<keyword evidence="2 16" id="KW-1003">Cell membrane</keyword>
<evidence type="ECO:0000256" key="10">
    <source>
        <dbReference type="ARBA" id="ARBA00022984"/>
    </source>
</evidence>
<dbReference type="PANTHER" id="PTHR30627:SF1">
    <property type="entry name" value="PEPTIDOGLYCAN D,D-TRANSPEPTIDASE FTSI"/>
    <property type="match status" value="1"/>
</dbReference>
<evidence type="ECO:0000256" key="2">
    <source>
        <dbReference type="ARBA" id="ARBA00022475"/>
    </source>
</evidence>
<keyword evidence="9 16" id="KW-0133">Cell shape</keyword>